<protein>
    <submittedName>
        <fullName evidence="2">Uncharacterized protein</fullName>
    </submittedName>
</protein>
<feature type="compositionally biased region" description="Basic residues" evidence="1">
    <location>
        <begin position="105"/>
        <end position="122"/>
    </location>
</feature>
<evidence type="ECO:0000313" key="3">
    <source>
        <dbReference type="Proteomes" id="UP000037136"/>
    </source>
</evidence>
<proteinExistence type="predicted"/>
<organism evidence="2 3">
    <name type="scientific">Ophiocordyceps unilateralis</name>
    <name type="common">Zombie-ant fungus</name>
    <name type="synonym">Torrubia unilateralis</name>
    <dbReference type="NCBI Taxonomy" id="268505"/>
    <lineage>
        <taxon>Eukaryota</taxon>
        <taxon>Fungi</taxon>
        <taxon>Dikarya</taxon>
        <taxon>Ascomycota</taxon>
        <taxon>Pezizomycotina</taxon>
        <taxon>Sordariomycetes</taxon>
        <taxon>Hypocreomycetidae</taxon>
        <taxon>Hypocreales</taxon>
        <taxon>Ophiocordycipitaceae</taxon>
        <taxon>Ophiocordyceps</taxon>
    </lineage>
</organism>
<comment type="caution">
    <text evidence="2">The sequence shown here is derived from an EMBL/GenBank/DDBJ whole genome shotgun (WGS) entry which is preliminary data.</text>
</comment>
<feature type="compositionally biased region" description="Low complexity" evidence="1">
    <location>
        <begin position="81"/>
        <end position="98"/>
    </location>
</feature>
<dbReference type="AlphaFoldDB" id="A0A2A9PKN7"/>
<name>A0A2A9PKN7_OPHUN</name>
<evidence type="ECO:0000313" key="2">
    <source>
        <dbReference type="EMBL" id="PFH61457.1"/>
    </source>
</evidence>
<dbReference type="Proteomes" id="UP000037136">
    <property type="component" value="Unassembled WGS sequence"/>
</dbReference>
<sequence length="122" mass="13124">MHTDSSSRGVVSRTRRLSLLFDLPLSVRCGASPAAVEGGTVLVATAAGAGMKALRRLDGDDRRVSGLTRGFIVVIFNRHIPTPTTHSSTSGQSTTSIQEGEALAKRKKKKKKKKKKKEKPLV</sequence>
<feature type="region of interest" description="Disordered" evidence="1">
    <location>
        <begin position="81"/>
        <end position="122"/>
    </location>
</feature>
<evidence type="ECO:0000256" key="1">
    <source>
        <dbReference type="SAM" id="MobiDB-lite"/>
    </source>
</evidence>
<accession>A0A2A9PKN7</accession>
<gene>
    <name evidence="2" type="ORF">XA68_17361</name>
</gene>
<dbReference type="EMBL" id="LAZP02000071">
    <property type="protein sequence ID" value="PFH61457.1"/>
    <property type="molecule type" value="Genomic_DNA"/>
</dbReference>
<keyword evidence="3" id="KW-1185">Reference proteome</keyword>
<reference evidence="2 3" key="1">
    <citation type="journal article" date="2015" name="BMC Genomics">
        <title>Gene expression during zombie ant biting behavior reflects the complexity underlying fungal parasitic behavioral manipulation.</title>
        <authorList>
            <person name="de Bekker C."/>
            <person name="Ohm R.A."/>
            <person name="Loreto R.G."/>
            <person name="Sebastian A."/>
            <person name="Albert I."/>
            <person name="Merrow M."/>
            <person name="Brachmann A."/>
            <person name="Hughes D.P."/>
        </authorList>
    </citation>
    <scope>NUCLEOTIDE SEQUENCE [LARGE SCALE GENOMIC DNA]</scope>
    <source>
        <strain evidence="2 3">SC16a</strain>
    </source>
</reference>
<reference evidence="2 3" key="2">
    <citation type="journal article" date="2017" name="Sci. Rep.">
        <title>Ant-infecting Ophiocordyceps genomes reveal a high diversity of potential behavioral manipulation genes and a possible major role for enterotoxins.</title>
        <authorList>
            <person name="de Bekker C."/>
            <person name="Ohm R.A."/>
            <person name="Evans H.C."/>
            <person name="Brachmann A."/>
            <person name="Hughes D.P."/>
        </authorList>
    </citation>
    <scope>NUCLEOTIDE SEQUENCE [LARGE SCALE GENOMIC DNA]</scope>
    <source>
        <strain evidence="2 3">SC16a</strain>
    </source>
</reference>